<dbReference type="GeneID" id="109717290"/>
<organism evidence="6 7">
    <name type="scientific">Ananas comosus</name>
    <name type="common">Pineapple</name>
    <name type="synonym">Ananas ananas</name>
    <dbReference type="NCBI Taxonomy" id="4615"/>
    <lineage>
        <taxon>Eukaryota</taxon>
        <taxon>Viridiplantae</taxon>
        <taxon>Streptophyta</taxon>
        <taxon>Embryophyta</taxon>
        <taxon>Tracheophyta</taxon>
        <taxon>Spermatophyta</taxon>
        <taxon>Magnoliopsida</taxon>
        <taxon>Liliopsida</taxon>
        <taxon>Poales</taxon>
        <taxon>Bromeliaceae</taxon>
        <taxon>Bromelioideae</taxon>
        <taxon>Ananas</taxon>
    </lineage>
</organism>
<evidence type="ECO:0000256" key="4">
    <source>
        <dbReference type="ARBA" id="ARBA00036539"/>
    </source>
</evidence>
<keyword evidence="2" id="KW-0547">Nucleotide-binding</keyword>
<dbReference type="AlphaFoldDB" id="A0A6P5FQK0"/>
<dbReference type="InterPro" id="IPR024185">
    <property type="entry name" value="FTHF_cligase-like_sf"/>
</dbReference>
<evidence type="ECO:0000256" key="5">
    <source>
        <dbReference type="ARBA" id="ARBA00038966"/>
    </source>
</evidence>
<protein>
    <recommendedName>
        <fullName evidence="5">5-formyltetrahydrofolate cyclo-ligase</fullName>
        <ecNumber evidence="5">6.3.3.2</ecNumber>
    </recommendedName>
</protein>
<comment type="similarity">
    <text evidence="1">Belongs to the 5-formyltetrahydrofolate cyclo-ligase family.</text>
</comment>
<dbReference type="InterPro" id="IPR037171">
    <property type="entry name" value="NagB/RpiA_transferase-like"/>
</dbReference>
<proteinExistence type="inferred from homology"/>
<dbReference type="PANTHER" id="PTHR23407:SF1">
    <property type="entry name" value="5-FORMYLTETRAHYDROFOLATE CYCLO-LIGASE"/>
    <property type="match status" value="1"/>
</dbReference>
<dbReference type="GO" id="GO:0005739">
    <property type="term" value="C:mitochondrion"/>
    <property type="evidence" value="ECO:0007669"/>
    <property type="project" value="TreeGrafter"/>
</dbReference>
<dbReference type="RefSeq" id="XP_020098571.1">
    <property type="nucleotide sequence ID" value="XM_020242982.1"/>
</dbReference>
<keyword evidence="3" id="KW-0067">ATP-binding</keyword>
<evidence type="ECO:0000313" key="6">
    <source>
        <dbReference type="Proteomes" id="UP000515123"/>
    </source>
</evidence>
<dbReference type="SUPFAM" id="SSF100950">
    <property type="entry name" value="NagB/RpiA/CoA transferase-like"/>
    <property type="match status" value="1"/>
</dbReference>
<reference evidence="6" key="1">
    <citation type="journal article" date="2015" name="Nat. Genet.">
        <title>The pineapple genome and the evolution of CAM photosynthesis.</title>
        <authorList>
            <person name="Ming R."/>
            <person name="VanBuren R."/>
            <person name="Wai C.M."/>
            <person name="Tang H."/>
            <person name="Schatz M.C."/>
            <person name="Bowers J.E."/>
            <person name="Lyons E."/>
            <person name="Wang M.L."/>
            <person name="Chen J."/>
            <person name="Biggers E."/>
            <person name="Zhang J."/>
            <person name="Huang L."/>
            <person name="Zhang L."/>
            <person name="Miao W."/>
            <person name="Zhang J."/>
            <person name="Ye Z."/>
            <person name="Miao C."/>
            <person name="Lin Z."/>
            <person name="Wang H."/>
            <person name="Zhou H."/>
            <person name="Yim W.C."/>
            <person name="Priest H.D."/>
            <person name="Zheng C."/>
            <person name="Woodhouse M."/>
            <person name="Edger P.P."/>
            <person name="Guyot R."/>
            <person name="Guo H.B."/>
            <person name="Guo H."/>
            <person name="Zheng G."/>
            <person name="Singh R."/>
            <person name="Sharma A."/>
            <person name="Min X."/>
            <person name="Zheng Y."/>
            <person name="Lee H."/>
            <person name="Gurtowski J."/>
            <person name="Sedlazeck F.J."/>
            <person name="Harkess A."/>
            <person name="McKain M.R."/>
            <person name="Liao Z."/>
            <person name="Fang J."/>
            <person name="Liu J."/>
            <person name="Zhang X."/>
            <person name="Zhang Q."/>
            <person name="Hu W."/>
            <person name="Qin Y."/>
            <person name="Wang K."/>
            <person name="Chen L.Y."/>
            <person name="Shirley N."/>
            <person name="Lin Y.R."/>
            <person name="Liu L.Y."/>
            <person name="Hernandez A.G."/>
            <person name="Wright C.L."/>
            <person name="Bulone V."/>
            <person name="Tuskan G.A."/>
            <person name="Heath K."/>
            <person name="Zee F."/>
            <person name="Moore P.H."/>
            <person name="Sunkar R."/>
            <person name="Leebens-Mack J.H."/>
            <person name="Mockler T."/>
            <person name="Bennetzen J.L."/>
            <person name="Freeling M."/>
            <person name="Sankoff D."/>
            <person name="Paterson A.H."/>
            <person name="Zhu X."/>
            <person name="Yang X."/>
            <person name="Smith J.A."/>
            <person name="Cushman J.C."/>
            <person name="Paull R.E."/>
            <person name="Yu Q."/>
        </authorList>
    </citation>
    <scope>NUCLEOTIDE SEQUENCE [LARGE SCALE GENOMIC DNA]</scope>
    <source>
        <strain evidence="6">cv. F153</strain>
    </source>
</reference>
<accession>A0A6P5FQK0</accession>
<dbReference type="Proteomes" id="UP000515123">
    <property type="component" value="Linkage group 11"/>
</dbReference>
<gene>
    <name evidence="7" type="primary">LOC109717290</name>
</gene>
<evidence type="ECO:0000256" key="2">
    <source>
        <dbReference type="ARBA" id="ARBA00022741"/>
    </source>
</evidence>
<reference evidence="7" key="2">
    <citation type="submission" date="2025-08" db="UniProtKB">
        <authorList>
            <consortium name="RefSeq"/>
        </authorList>
    </citation>
    <scope>IDENTIFICATION</scope>
    <source>
        <tissue evidence="7">Leaf</tissue>
    </source>
</reference>
<keyword evidence="6" id="KW-1185">Reference proteome</keyword>
<evidence type="ECO:0000256" key="1">
    <source>
        <dbReference type="ARBA" id="ARBA00010638"/>
    </source>
</evidence>
<dbReference type="GO" id="GO:0005524">
    <property type="term" value="F:ATP binding"/>
    <property type="evidence" value="ECO:0007669"/>
    <property type="project" value="UniProtKB-KW"/>
</dbReference>
<comment type="catalytic activity">
    <reaction evidence="4">
        <text>(6S)-5-formyl-5,6,7,8-tetrahydrofolate + ATP = (6R)-5,10-methenyltetrahydrofolate + ADP + phosphate</text>
        <dbReference type="Rhea" id="RHEA:10488"/>
        <dbReference type="ChEBI" id="CHEBI:30616"/>
        <dbReference type="ChEBI" id="CHEBI:43474"/>
        <dbReference type="ChEBI" id="CHEBI:57455"/>
        <dbReference type="ChEBI" id="CHEBI:57457"/>
        <dbReference type="ChEBI" id="CHEBI:456216"/>
        <dbReference type="EC" id="6.3.3.2"/>
    </reaction>
</comment>
<dbReference type="GO" id="GO:0030272">
    <property type="term" value="F:5-formyltetrahydrofolate cyclo-ligase activity"/>
    <property type="evidence" value="ECO:0007669"/>
    <property type="project" value="UniProtKB-EC"/>
</dbReference>
<sequence length="155" mass="17450">MLLPAASLRKLHEASFSGSREGFGICHFGAIRYYDVFLKRYQKLATENNWNQPLLDALAYSVQIMEEGVIPVTPCDVPIDALVSATGVIPISPSALEKIFTMYAKLDIKVSFCRLNIQLIANYTRSNCINYNFQFFRLDFGLLVLFVSDDLSVVL</sequence>
<dbReference type="GO" id="GO:0035999">
    <property type="term" value="P:tetrahydrofolate interconversion"/>
    <property type="evidence" value="ECO:0007669"/>
    <property type="project" value="TreeGrafter"/>
</dbReference>
<evidence type="ECO:0000256" key="3">
    <source>
        <dbReference type="ARBA" id="ARBA00022840"/>
    </source>
</evidence>
<dbReference type="Gene3D" id="3.40.50.10420">
    <property type="entry name" value="NagB/RpiA/CoA transferase-like"/>
    <property type="match status" value="1"/>
</dbReference>
<dbReference type="InterPro" id="IPR002698">
    <property type="entry name" value="FTHF_cligase"/>
</dbReference>
<dbReference type="OrthoDB" id="185373at2759"/>
<name>A0A6P5FQK0_ANACO</name>
<evidence type="ECO:0000313" key="7">
    <source>
        <dbReference type="RefSeq" id="XP_020098571.1"/>
    </source>
</evidence>
<dbReference type="GO" id="GO:0009396">
    <property type="term" value="P:folic acid-containing compound biosynthetic process"/>
    <property type="evidence" value="ECO:0007669"/>
    <property type="project" value="TreeGrafter"/>
</dbReference>
<dbReference type="PANTHER" id="PTHR23407">
    <property type="entry name" value="ATPASE INHIBITOR/5-FORMYLTETRAHYDROFOLATE CYCLO-LIGASE"/>
    <property type="match status" value="1"/>
</dbReference>
<dbReference type="EC" id="6.3.3.2" evidence="5"/>